<evidence type="ECO:0008006" key="3">
    <source>
        <dbReference type="Google" id="ProtNLM"/>
    </source>
</evidence>
<dbReference type="OrthoDB" id="9808719at2"/>
<dbReference type="RefSeq" id="WP_146651626.1">
    <property type="nucleotide sequence ID" value="NZ_CP012333.1"/>
</dbReference>
<keyword evidence="2" id="KW-1185">Reference proteome</keyword>
<proteinExistence type="predicted"/>
<dbReference type="Gene3D" id="3.10.450.50">
    <property type="match status" value="1"/>
</dbReference>
<sequence>MIEARIRATIEAYVAAWNEQDGPQRMRLIEQACAKDLLMRTPGRRVEGHRELDALMADFQRRRPGERAVLSSAVDVQGSVFRYAGLLESLTGARGGETFDAGECDEDGRIRVLLTFVGAPPFDDRHIEPR</sequence>
<dbReference type="EMBL" id="CP012333">
    <property type="protein sequence ID" value="AKV00317.1"/>
    <property type="molecule type" value="Genomic_DNA"/>
</dbReference>
<protein>
    <recommendedName>
        <fullName evidence="3">SnoaL-like domain-containing protein</fullName>
    </recommendedName>
</protein>
<dbReference type="KEGG" id="llu:AKJ09_06980"/>
<organism evidence="1 2">
    <name type="scientific">Labilithrix luteola</name>
    <dbReference type="NCBI Taxonomy" id="1391654"/>
    <lineage>
        <taxon>Bacteria</taxon>
        <taxon>Pseudomonadati</taxon>
        <taxon>Myxococcota</taxon>
        <taxon>Polyangia</taxon>
        <taxon>Polyangiales</taxon>
        <taxon>Labilitrichaceae</taxon>
        <taxon>Labilithrix</taxon>
    </lineage>
</organism>
<evidence type="ECO:0000313" key="2">
    <source>
        <dbReference type="Proteomes" id="UP000064967"/>
    </source>
</evidence>
<accession>A0A0K1Q3V5</accession>
<evidence type="ECO:0000313" key="1">
    <source>
        <dbReference type="EMBL" id="AKV00317.1"/>
    </source>
</evidence>
<dbReference type="AlphaFoldDB" id="A0A0K1Q3V5"/>
<dbReference type="InterPro" id="IPR032710">
    <property type="entry name" value="NTF2-like_dom_sf"/>
</dbReference>
<dbReference type="STRING" id="1391654.AKJ09_06980"/>
<dbReference type="SUPFAM" id="SSF54427">
    <property type="entry name" value="NTF2-like"/>
    <property type="match status" value="1"/>
</dbReference>
<reference evidence="1 2" key="1">
    <citation type="submission" date="2015-08" db="EMBL/GenBank/DDBJ databases">
        <authorList>
            <person name="Babu N.S."/>
            <person name="Beckwith C.J."/>
            <person name="Beseler K.G."/>
            <person name="Brison A."/>
            <person name="Carone J.V."/>
            <person name="Caskin T.P."/>
            <person name="Diamond M."/>
            <person name="Durham M.E."/>
            <person name="Foxe J.M."/>
            <person name="Go M."/>
            <person name="Henderson B.A."/>
            <person name="Jones I.B."/>
            <person name="McGettigan J.A."/>
            <person name="Micheletti S.J."/>
            <person name="Nasrallah M.E."/>
            <person name="Ortiz D."/>
            <person name="Piller C.R."/>
            <person name="Privatt S.R."/>
            <person name="Schneider S.L."/>
            <person name="Sharp S."/>
            <person name="Smith T.C."/>
            <person name="Stanton J.D."/>
            <person name="Ullery H.E."/>
            <person name="Wilson R.J."/>
            <person name="Serrano M.G."/>
            <person name="Buck G."/>
            <person name="Lee V."/>
            <person name="Wang Y."/>
            <person name="Carvalho R."/>
            <person name="Voegtly L."/>
            <person name="Shi R."/>
            <person name="Duckworth R."/>
            <person name="Johnson A."/>
            <person name="Loviza R."/>
            <person name="Walstead R."/>
            <person name="Shah Z."/>
            <person name="Kiflezghi M."/>
            <person name="Wade K."/>
            <person name="Ball S.L."/>
            <person name="Bradley K.W."/>
            <person name="Asai D.J."/>
            <person name="Bowman C.A."/>
            <person name="Russell D.A."/>
            <person name="Pope W.H."/>
            <person name="Jacobs-Sera D."/>
            <person name="Hendrix R.W."/>
            <person name="Hatfull G.F."/>
        </authorList>
    </citation>
    <scope>NUCLEOTIDE SEQUENCE [LARGE SCALE GENOMIC DNA]</scope>
    <source>
        <strain evidence="1 2">DSM 27648</strain>
    </source>
</reference>
<dbReference type="Proteomes" id="UP000064967">
    <property type="component" value="Chromosome"/>
</dbReference>
<gene>
    <name evidence="1" type="ORF">AKJ09_06980</name>
</gene>
<name>A0A0K1Q3V5_9BACT</name>